<organism evidence="1 2">
    <name type="scientific">Kribbella antiqua</name>
    <dbReference type="NCBI Taxonomy" id="2512217"/>
    <lineage>
        <taxon>Bacteria</taxon>
        <taxon>Bacillati</taxon>
        <taxon>Actinomycetota</taxon>
        <taxon>Actinomycetes</taxon>
        <taxon>Propionibacteriales</taxon>
        <taxon>Kribbellaceae</taxon>
        <taxon>Kribbella</taxon>
    </lineage>
</organism>
<protein>
    <submittedName>
        <fullName evidence="1">Uncharacterized protein</fullName>
    </submittedName>
</protein>
<gene>
    <name evidence="1" type="ORF">EV646_11353</name>
</gene>
<reference evidence="1 2" key="1">
    <citation type="journal article" date="2015" name="Stand. Genomic Sci.">
        <title>Genomic Encyclopedia of Bacterial and Archaeal Type Strains, Phase III: the genomes of soil and plant-associated and newly described type strains.</title>
        <authorList>
            <person name="Whitman W.B."/>
            <person name="Woyke T."/>
            <person name="Klenk H.P."/>
            <person name="Zhou Y."/>
            <person name="Lilburn T.G."/>
            <person name="Beck B.J."/>
            <person name="De Vos P."/>
            <person name="Vandamme P."/>
            <person name="Eisen J.A."/>
            <person name="Garrity G."/>
            <person name="Hugenholtz P."/>
            <person name="Kyrpides N.C."/>
        </authorList>
    </citation>
    <scope>NUCLEOTIDE SEQUENCE [LARGE SCALE GENOMIC DNA]</scope>
    <source>
        <strain evidence="1 2">VKM Ac-2541</strain>
    </source>
</reference>
<dbReference type="Proteomes" id="UP000295573">
    <property type="component" value="Unassembled WGS sequence"/>
</dbReference>
<proteinExistence type="predicted"/>
<evidence type="ECO:0000313" key="2">
    <source>
        <dbReference type="Proteomes" id="UP000295573"/>
    </source>
</evidence>
<name>A0A4R2ICX7_9ACTN</name>
<evidence type="ECO:0000313" key="1">
    <source>
        <dbReference type="EMBL" id="TCO42431.1"/>
    </source>
</evidence>
<keyword evidence="2" id="KW-1185">Reference proteome</keyword>
<accession>A0A4R2ICX7</accession>
<sequence length="34" mass="3890">MVEGAMHHGARLDGDYASRGALDDREQRRAWRCC</sequence>
<comment type="caution">
    <text evidence="1">The sequence shown here is derived from an EMBL/GenBank/DDBJ whole genome shotgun (WGS) entry which is preliminary data.</text>
</comment>
<dbReference type="AlphaFoldDB" id="A0A4R2ICX7"/>
<dbReference type="EMBL" id="SLWR01000013">
    <property type="protein sequence ID" value="TCO42431.1"/>
    <property type="molecule type" value="Genomic_DNA"/>
</dbReference>